<dbReference type="SUPFAM" id="SSF160904">
    <property type="entry name" value="Jann2411-like"/>
    <property type="match status" value="1"/>
</dbReference>
<dbReference type="PANTHER" id="PTHR35525:SF3">
    <property type="entry name" value="BLL6575 PROTEIN"/>
    <property type="match status" value="1"/>
</dbReference>
<evidence type="ECO:0000313" key="4">
    <source>
        <dbReference type="Proteomes" id="UP001589870"/>
    </source>
</evidence>
<dbReference type="InterPro" id="IPR023286">
    <property type="entry name" value="ABATE_dom_sf"/>
</dbReference>
<proteinExistence type="predicted"/>
<dbReference type="Pfam" id="PF11706">
    <property type="entry name" value="zf-CGNR"/>
    <property type="match status" value="1"/>
</dbReference>
<dbReference type="Pfam" id="PF07336">
    <property type="entry name" value="ABATE"/>
    <property type="match status" value="1"/>
</dbReference>
<keyword evidence="4" id="KW-1185">Reference proteome</keyword>
<dbReference type="RefSeq" id="WP_394303492.1">
    <property type="nucleotide sequence ID" value="NZ_JBHMQT010000055.1"/>
</dbReference>
<feature type="domain" description="Zinc finger CGNR" evidence="2">
    <location>
        <begin position="142"/>
        <end position="185"/>
    </location>
</feature>
<protein>
    <submittedName>
        <fullName evidence="3">CGNR zinc finger domain-containing protein</fullName>
    </submittedName>
</protein>
<dbReference type="PANTHER" id="PTHR35525">
    <property type="entry name" value="BLL6575 PROTEIN"/>
    <property type="match status" value="1"/>
</dbReference>
<feature type="region of interest" description="Disordered" evidence="1">
    <location>
        <begin position="180"/>
        <end position="200"/>
    </location>
</feature>
<dbReference type="InterPro" id="IPR010852">
    <property type="entry name" value="ABATE"/>
</dbReference>
<dbReference type="InterPro" id="IPR021005">
    <property type="entry name" value="Znf_CGNR"/>
</dbReference>
<gene>
    <name evidence="3" type="ORF">ACFHYQ_24565</name>
</gene>
<evidence type="ECO:0000313" key="3">
    <source>
        <dbReference type="EMBL" id="MFC0865471.1"/>
    </source>
</evidence>
<accession>A0ABV6UBC5</accession>
<dbReference type="Proteomes" id="UP001589870">
    <property type="component" value="Unassembled WGS sequence"/>
</dbReference>
<name>A0ABV6UBC5_9ACTN</name>
<evidence type="ECO:0000259" key="2">
    <source>
        <dbReference type="Pfam" id="PF11706"/>
    </source>
</evidence>
<organism evidence="3 4">
    <name type="scientific">Sphaerimonospora cavernae</name>
    <dbReference type="NCBI Taxonomy" id="1740611"/>
    <lineage>
        <taxon>Bacteria</taxon>
        <taxon>Bacillati</taxon>
        <taxon>Actinomycetota</taxon>
        <taxon>Actinomycetes</taxon>
        <taxon>Streptosporangiales</taxon>
        <taxon>Streptosporangiaceae</taxon>
        <taxon>Sphaerimonospora</taxon>
    </lineage>
</organism>
<dbReference type="Gene3D" id="1.10.3300.10">
    <property type="entry name" value="Jann2411-like domain"/>
    <property type="match status" value="1"/>
</dbReference>
<sequence length="200" mass="22426">MTADERRQSPREDPRPLIGEPLCLDLLNTRWRSVEGPHDLLDSVNGLFVWLRSTGLHHRVTADQPTLEALLDVRDALLELVEEGITPTAMAALDRTLRHGCVRRSLGPDGALETVEADDPAHLAAWLAADDYLRLLGWAPTRIRRCAHPDCVLYFYDVSKNGTRRWCSMTGCGNRAKASRHYARHRHEPQTDPGPEPPAS</sequence>
<dbReference type="EMBL" id="JBHMQT010000055">
    <property type="protein sequence ID" value="MFC0865471.1"/>
    <property type="molecule type" value="Genomic_DNA"/>
</dbReference>
<reference evidence="3 4" key="1">
    <citation type="submission" date="2024-09" db="EMBL/GenBank/DDBJ databases">
        <authorList>
            <person name="Sun Q."/>
            <person name="Mori K."/>
        </authorList>
    </citation>
    <scope>NUCLEOTIDE SEQUENCE [LARGE SCALE GENOMIC DNA]</scope>
    <source>
        <strain evidence="3 4">TBRC 1851</strain>
    </source>
</reference>
<evidence type="ECO:0000256" key="1">
    <source>
        <dbReference type="SAM" id="MobiDB-lite"/>
    </source>
</evidence>
<comment type="caution">
    <text evidence="3">The sequence shown here is derived from an EMBL/GenBank/DDBJ whole genome shotgun (WGS) entry which is preliminary data.</text>
</comment>